<sequence length="861" mass="96648">MTLGSALPWRACSPLGRIQHQHRRRLGLAALENPRTVRHGAHFRALSTGTGTDATKPAKPSAENSAAAASLSSLIDRLRRIPVQPHGDNESVLVKPVTPYPHPREDHEALQKHHRALTQQLRLENYLEHHRGGDWRAILQNLIKWTPTQTRRQDLKVIIPRHSAALLSTDHERNLWNIRSRTGCDMALCRPTDEGAHMDPYVILSGQPTAISAAVDDILKTTKGVTVVNMQGPPQMGLHGDQTGVDGSAVTRTIIRPHQMSVPCRSYELKTRADGIPRPSEWTAEAFQQYTAALVKGHMPASRARRLYPRGVTHKDAVMRQLHAVFNDPAASAAVSLPALKLVLRHLAAAGETHINDSRALIERVETLGLRMDTGIYNLLAETAVYAKHMLAFECTLSRMIIHGHRPNIRTWLLFLRLVESEEIRRYILQAMDTKNFFWDPATVIRVSEIMADHDAYRAVQQGQDWDAFLAGLRELYGPEWRLHERAATKYLDVFGRYSKFDDMRRLLEYMFSSSHARPNAVSLNTIITHCKHQQKVGLAVAFVRMFDERGYSVANRITLHLLFKLARKKRKPHLLSAVWRYAHRRDMTDYDMRDLGIRLLAGRHELSQLIDRIRGLWEEPHNCKISKQEFIENLLLCDYQVGQTASSNAQPLATSGRTTTKKPPRDPPDDATAAPGEETALQQQQARSSMSAAEMYDLYAKAMSKKAEEWAPAMPLGAFLQAALDCDRGLHKLREERPEAYNGLPVDMHPVELPIAKRGAGVTNAMLRWLADKKMKERAAGVVPDSEDQESVIDVMGESEDDDGESGRRTVGRAKTDEATAANGGAIIDQPPTENVREVNGAWNSLLRVMKATKKKKAHA</sequence>
<dbReference type="PANTHER" id="PTHR47447:SF17">
    <property type="entry name" value="OS12G0638900 PROTEIN"/>
    <property type="match status" value="1"/>
</dbReference>
<dbReference type="EMBL" id="MU854429">
    <property type="protein sequence ID" value="KAK4038438.1"/>
    <property type="molecule type" value="Genomic_DNA"/>
</dbReference>
<protein>
    <recommendedName>
        <fullName evidence="5">Pentatricopeptide repeat domain-containing protein</fullName>
    </recommendedName>
</protein>
<evidence type="ECO:0000313" key="4">
    <source>
        <dbReference type="Proteomes" id="UP001303115"/>
    </source>
</evidence>
<comment type="caution">
    <text evidence="3">The sequence shown here is derived from an EMBL/GenBank/DDBJ whole genome shotgun (WGS) entry which is preliminary data.</text>
</comment>
<name>A0AAN6SQL2_9PEZI</name>
<evidence type="ECO:0008006" key="5">
    <source>
        <dbReference type="Google" id="ProtNLM"/>
    </source>
</evidence>
<gene>
    <name evidence="3" type="ORF">C8A01DRAFT_17466</name>
</gene>
<accession>A0AAN6SQL2</accession>
<feature type="region of interest" description="Disordered" evidence="2">
    <location>
        <begin position="648"/>
        <end position="688"/>
    </location>
</feature>
<dbReference type="AlphaFoldDB" id="A0AAN6SQL2"/>
<evidence type="ECO:0000256" key="1">
    <source>
        <dbReference type="ARBA" id="ARBA00022737"/>
    </source>
</evidence>
<feature type="compositionally biased region" description="Low complexity" evidence="2">
    <location>
        <begin position="671"/>
        <end position="688"/>
    </location>
</feature>
<proteinExistence type="predicted"/>
<dbReference type="PANTHER" id="PTHR47447">
    <property type="entry name" value="OS03G0856100 PROTEIN"/>
    <property type="match status" value="1"/>
</dbReference>
<evidence type="ECO:0000313" key="3">
    <source>
        <dbReference type="EMBL" id="KAK4038438.1"/>
    </source>
</evidence>
<dbReference type="Proteomes" id="UP001303115">
    <property type="component" value="Unassembled WGS sequence"/>
</dbReference>
<dbReference type="InterPro" id="IPR011990">
    <property type="entry name" value="TPR-like_helical_dom_sf"/>
</dbReference>
<evidence type="ECO:0000256" key="2">
    <source>
        <dbReference type="SAM" id="MobiDB-lite"/>
    </source>
</evidence>
<reference evidence="4" key="1">
    <citation type="journal article" date="2023" name="Mol. Phylogenet. Evol.">
        <title>Genome-scale phylogeny and comparative genomics of the fungal order Sordariales.</title>
        <authorList>
            <person name="Hensen N."/>
            <person name="Bonometti L."/>
            <person name="Westerberg I."/>
            <person name="Brannstrom I.O."/>
            <person name="Guillou S."/>
            <person name="Cros-Aarteil S."/>
            <person name="Calhoun S."/>
            <person name="Haridas S."/>
            <person name="Kuo A."/>
            <person name="Mondo S."/>
            <person name="Pangilinan J."/>
            <person name="Riley R."/>
            <person name="LaButti K."/>
            <person name="Andreopoulos B."/>
            <person name="Lipzen A."/>
            <person name="Chen C."/>
            <person name="Yan M."/>
            <person name="Daum C."/>
            <person name="Ng V."/>
            <person name="Clum A."/>
            <person name="Steindorff A."/>
            <person name="Ohm R.A."/>
            <person name="Martin F."/>
            <person name="Silar P."/>
            <person name="Natvig D.O."/>
            <person name="Lalanne C."/>
            <person name="Gautier V."/>
            <person name="Ament-Velasquez S.L."/>
            <person name="Kruys A."/>
            <person name="Hutchinson M.I."/>
            <person name="Powell A.J."/>
            <person name="Barry K."/>
            <person name="Miller A.N."/>
            <person name="Grigoriev I.V."/>
            <person name="Debuchy R."/>
            <person name="Gladieux P."/>
            <person name="Hiltunen Thoren M."/>
            <person name="Johannesson H."/>
        </authorList>
    </citation>
    <scope>NUCLEOTIDE SEQUENCE [LARGE SCALE GENOMIC DNA]</scope>
    <source>
        <strain evidence="4">CBS 284.82</strain>
    </source>
</reference>
<feature type="region of interest" description="Disordered" evidence="2">
    <location>
        <begin position="46"/>
        <end position="68"/>
    </location>
</feature>
<feature type="region of interest" description="Disordered" evidence="2">
    <location>
        <begin position="797"/>
        <end position="837"/>
    </location>
</feature>
<keyword evidence="1" id="KW-0677">Repeat</keyword>
<feature type="compositionally biased region" description="Polar residues" evidence="2">
    <location>
        <begin position="648"/>
        <end position="657"/>
    </location>
</feature>
<organism evidence="3 4">
    <name type="scientific">Parachaetomium inaequale</name>
    <dbReference type="NCBI Taxonomy" id="2588326"/>
    <lineage>
        <taxon>Eukaryota</taxon>
        <taxon>Fungi</taxon>
        <taxon>Dikarya</taxon>
        <taxon>Ascomycota</taxon>
        <taxon>Pezizomycotina</taxon>
        <taxon>Sordariomycetes</taxon>
        <taxon>Sordariomycetidae</taxon>
        <taxon>Sordariales</taxon>
        <taxon>Chaetomiaceae</taxon>
        <taxon>Parachaetomium</taxon>
    </lineage>
</organism>
<keyword evidence="4" id="KW-1185">Reference proteome</keyword>
<dbReference type="Gene3D" id="1.25.40.10">
    <property type="entry name" value="Tetratricopeptide repeat domain"/>
    <property type="match status" value="1"/>
</dbReference>